<dbReference type="Gene3D" id="1.10.540.10">
    <property type="entry name" value="Acyl-CoA dehydrogenase/oxidase, N-terminal domain"/>
    <property type="match status" value="1"/>
</dbReference>
<organism evidence="11 12">
    <name type="scientific">SAR86 cluster bacterium</name>
    <dbReference type="NCBI Taxonomy" id="2030880"/>
    <lineage>
        <taxon>Bacteria</taxon>
        <taxon>Pseudomonadati</taxon>
        <taxon>Pseudomonadota</taxon>
        <taxon>Gammaproteobacteria</taxon>
        <taxon>SAR86 cluster</taxon>
    </lineage>
</organism>
<dbReference type="Pfam" id="PF02770">
    <property type="entry name" value="Acyl-CoA_dh_M"/>
    <property type="match status" value="1"/>
</dbReference>
<dbReference type="SUPFAM" id="SSF47203">
    <property type="entry name" value="Acyl-CoA dehydrogenase C-terminal domain-like"/>
    <property type="match status" value="1"/>
</dbReference>
<evidence type="ECO:0000256" key="4">
    <source>
        <dbReference type="ARBA" id="ARBA00022827"/>
    </source>
</evidence>
<evidence type="ECO:0000313" key="11">
    <source>
        <dbReference type="EMBL" id="PCI79126.1"/>
    </source>
</evidence>
<evidence type="ECO:0000256" key="1">
    <source>
        <dbReference type="ARBA" id="ARBA00001974"/>
    </source>
</evidence>
<accession>A0A2A4X9G7</accession>
<feature type="domain" description="Acyl-CoA dehydrogenase/oxidase N-terminal" evidence="10">
    <location>
        <begin position="6"/>
        <end position="125"/>
    </location>
</feature>
<evidence type="ECO:0000256" key="6">
    <source>
        <dbReference type="RuleBase" id="RU362125"/>
    </source>
</evidence>
<dbReference type="AlphaFoldDB" id="A0A2A4X9G7"/>
<feature type="domain" description="Acyl-CoA oxidase/dehydrogenase middle" evidence="9">
    <location>
        <begin position="129"/>
        <end position="223"/>
    </location>
</feature>
<evidence type="ECO:0000256" key="2">
    <source>
        <dbReference type="ARBA" id="ARBA00009347"/>
    </source>
</evidence>
<evidence type="ECO:0000256" key="5">
    <source>
        <dbReference type="ARBA" id="ARBA00023002"/>
    </source>
</evidence>
<sequence length="409" mass="45424">MQSLQEFREDTRSWLEQNCPESMRTAMVQEEIVWGGRNAEFANPDSEIWLQRLAEKGWTCPTWPSEYGGGGLDKDQAIVLGEELARINARPALTSFGISMLGPVLLEYGNHQQKLEQLPKIVRGEIRWCQGYSEPGSGSDLASLSTKAELQGDYYLINGSKVWTSYADKADWIFCLVRTDFDVPKHSGISFILFDMASEGISTKPIQLISGSSPFCETFFDDVKVPASNLVGRLNEGWTIAKRLLQHERTMISGFGLSAGQSDNGGTTSTISSLERTAMHYRGDSDKLSDPVLRDQIARFKIDADAFAHTSRRSVEESKQGQGPNATSSMLKNYGCELNKRRYELMLQAIGSQGLGWEGEGFSDEELQLTREWLRSKANSIEGGTSEVQLNVIAKRVLGLPDILSLAQK</sequence>
<dbReference type="InterPro" id="IPR009075">
    <property type="entry name" value="AcylCo_DH/oxidase_C"/>
</dbReference>
<dbReference type="InterPro" id="IPR046373">
    <property type="entry name" value="Acyl-CoA_Oxase/DH_mid-dom_sf"/>
</dbReference>
<dbReference type="SUPFAM" id="SSF56645">
    <property type="entry name" value="Acyl-CoA dehydrogenase NM domain-like"/>
    <property type="match status" value="1"/>
</dbReference>
<feature type="compositionally biased region" description="Polar residues" evidence="7">
    <location>
        <begin position="320"/>
        <end position="330"/>
    </location>
</feature>
<dbReference type="InterPro" id="IPR052161">
    <property type="entry name" value="Mycobact_Acyl-CoA_DH"/>
</dbReference>
<reference evidence="12" key="1">
    <citation type="submission" date="2017-08" db="EMBL/GenBank/DDBJ databases">
        <title>A dynamic microbial community with high functional redundancy inhabits the cold, oxic subseafloor aquifer.</title>
        <authorList>
            <person name="Tully B.J."/>
            <person name="Wheat C.G."/>
            <person name="Glazer B.T."/>
            <person name="Huber J.A."/>
        </authorList>
    </citation>
    <scope>NUCLEOTIDE SEQUENCE [LARGE SCALE GENOMIC DNA]</scope>
</reference>
<dbReference type="InterPro" id="IPR009100">
    <property type="entry name" value="AcylCoA_DH/oxidase_NM_dom_sf"/>
</dbReference>
<comment type="similarity">
    <text evidence="2 6">Belongs to the acyl-CoA dehydrogenase family.</text>
</comment>
<comment type="cofactor">
    <cofactor evidence="1 6">
        <name>FAD</name>
        <dbReference type="ChEBI" id="CHEBI:57692"/>
    </cofactor>
</comment>
<evidence type="ECO:0000256" key="3">
    <source>
        <dbReference type="ARBA" id="ARBA00022630"/>
    </source>
</evidence>
<gene>
    <name evidence="11" type="ORF">COB20_05425</name>
</gene>
<evidence type="ECO:0000259" key="9">
    <source>
        <dbReference type="Pfam" id="PF02770"/>
    </source>
</evidence>
<dbReference type="FunFam" id="2.40.110.10:FF:000011">
    <property type="entry name" value="Acyl-CoA dehydrogenase FadE34"/>
    <property type="match status" value="1"/>
</dbReference>
<dbReference type="Pfam" id="PF02771">
    <property type="entry name" value="Acyl-CoA_dh_N"/>
    <property type="match status" value="1"/>
</dbReference>
<dbReference type="PANTHER" id="PTHR43292:SF3">
    <property type="entry name" value="ACYL-COA DEHYDROGENASE FADE29"/>
    <property type="match status" value="1"/>
</dbReference>
<dbReference type="InterPro" id="IPR036250">
    <property type="entry name" value="AcylCo_DH-like_C"/>
</dbReference>
<dbReference type="PANTHER" id="PTHR43292">
    <property type="entry name" value="ACYL-COA DEHYDROGENASE"/>
    <property type="match status" value="1"/>
</dbReference>
<dbReference type="InterPro" id="IPR037069">
    <property type="entry name" value="AcylCoA_DH/ox_N_sf"/>
</dbReference>
<dbReference type="GO" id="GO:0005886">
    <property type="term" value="C:plasma membrane"/>
    <property type="evidence" value="ECO:0007669"/>
    <property type="project" value="TreeGrafter"/>
</dbReference>
<dbReference type="Pfam" id="PF00441">
    <property type="entry name" value="Acyl-CoA_dh_1"/>
    <property type="match status" value="1"/>
</dbReference>
<proteinExistence type="inferred from homology"/>
<protein>
    <submittedName>
        <fullName evidence="11">Acyl-CoA dehydrogenase</fullName>
    </submittedName>
</protein>
<evidence type="ECO:0000259" key="10">
    <source>
        <dbReference type="Pfam" id="PF02771"/>
    </source>
</evidence>
<name>A0A2A4X9G7_9GAMM</name>
<feature type="domain" description="Acyl-CoA dehydrogenase/oxidase C-terminal" evidence="8">
    <location>
        <begin position="235"/>
        <end position="398"/>
    </location>
</feature>
<comment type="caution">
    <text evidence="11">The sequence shown here is derived from an EMBL/GenBank/DDBJ whole genome shotgun (WGS) entry which is preliminary data.</text>
</comment>
<evidence type="ECO:0000313" key="12">
    <source>
        <dbReference type="Proteomes" id="UP000218767"/>
    </source>
</evidence>
<dbReference type="Gene3D" id="2.40.110.10">
    <property type="entry name" value="Butyryl-CoA Dehydrogenase, subunit A, domain 2"/>
    <property type="match status" value="1"/>
</dbReference>
<dbReference type="Gene3D" id="1.20.140.10">
    <property type="entry name" value="Butyryl-CoA Dehydrogenase, subunit A, domain 3"/>
    <property type="match status" value="1"/>
</dbReference>
<dbReference type="InterPro" id="IPR013786">
    <property type="entry name" value="AcylCoA_DH/ox_N"/>
</dbReference>
<keyword evidence="3 6" id="KW-0285">Flavoprotein</keyword>
<dbReference type="InterPro" id="IPR006091">
    <property type="entry name" value="Acyl-CoA_Oxase/DH_mid-dom"/>
</dbReference>
<evidence type="ECO:0000256" key="7">
    <source>
        <dbReference type="SAM" id="MobiDB-lite"/>
    </source>
</evidence>
<evidence type="ECO:0000259" key="8">
    <source>
        <dbReference type="Pfam" id="PF00441"/>
    </source>
</evidence>
<dbReference type="GO" id="GO:0016627">
    <property type="term" value="F:oxidoreductase activity, acting on the CH-CH group of donors"/>
    <property type="evidence" value="ECO:0007669"/>
    <property type="project" value="InterPro"/>
</dbReference>
<dbReference type="EMBL" id="NVUL01000021">
    <property type="protein sequence ID" value="PCI79126.1"/>
    <property type="molecule type" value="Genomic_DNA"/>
</dbReference>
<keyword evidence="5 6" id="KW-0560">Oxidoreductase</keyword>
<dbReference type="Proteomes" id="UP000218767">
    <property type="component" value="Unassembled WGS sequence"/>
</dbReference>
<keyword evidence="4 6" id="KW-0274">FAD</keyword>
<dbReference type="GO" id="GO:0050660">
    <property type="term" value="F:flavin adenine dinucleotide binding"/>
    <property type="evidence" value="ECO:0007669"/>
    <property type="project" value="InterPro"/>
</dbReference>
<feature type="region of interest" description="Disordered" evidence="7">
    <location>
        <begin position="311"/>
        <end position="330"/>
    </location>
</feature>